<accession>A0A9I9EF54</accession>
<organism evidence="2">
    <name type="scientific">Cucumis melo</name>
    <name type="common">Muskmelon</name>
    <dbReference type="NCBI Taxonomy" id="3656"/>
    <lineage>
        <taxon>Eukaryota</taxon>
        <taxon>Viridiplantae</taxon>
        <taxon>Streptophyta</taxon>
        <taxon>Embryophyta</taxon>
        <taxon>Tracheophyta</taxon>
        <taxon>Spermatophyta</taxon>
        <taxon>Magnoliopsida</taxon>
        <taxon>eudicotyledons</taxon>
        <taxon>Gunneridae</taxon>
        <taxon>Pentapetalae</taxon>
        <taxon>rosids</taxon>
        <taxon>fabids</taxon>
        <taxon>Cucurbitales</taxon>
        <taxon>Cucurbitaceae</taxon>
        <taxon>Benincaseae</taxon>
        <taxon>Cucumis</taxon>
    </lineage>
</organism>
<evidence type="ECO:0000256" key="1">
    <source>
        <dbReference type="SAM" id="MobiDB-lite"/>
    </source>
</evidence>
<feature type="compositionally biased region" description="Polar residues" evidence="1">
    <location>
        <begin position="76"/>
        <end position="92"/>
    </location>
</feature>
<dbReference type="AlphaFoldDB" id="A0A9I9EF54"/>
<feature type="region of interest" description="Disordered" evidence="1">
    <location>
        <begin position="68"/>
        <end position="100"/>
    </location>
</feature>
<protein>
    <submittedName>
        <fullName evidence="2">Uncharacterized protein</fullName>
    </submittedName>
</protein>
<dbReference type="EnsemblPlants" id="MELO3C032934.2.1">
    <property type="protein sequence ID" value="MELO3C032934.2.1"/>
    <property type="gene ID" value="MELO3C032934.2"/>
</dbReference>
<reference evidence="2" key="1">
    <citation type="submission" date="2023-03" db="UniProtKB">
        <authorList>
            <consortium name="EnsemblPlants"/>
        </authorList>
    </citation>
    <scope>IDENTIFICATION</scope>
</reference>
<sequence>KKKEEKNEGSVRAIPTGTQVGSDRHGPLSFHCMEREVVVALSSQPHAFPPALEAHGTWASAQAPWLSSMLEMGGPEQSTPNPAQQDETSRSINLMPPLGS</sequence>
<dbReference type="Gramene" id="MELO3C032934.2.1">
    <property type="protein sequence ID" value="MELO3C032934.2.1"/>
    <property type="gene ID" value="MELO3C032934.2"/>
</dbReference>
<feature type="region of interest" description="Disordered" evidence="1">
    <location>
        <begin position="1"/>
        <end position="27"/>
    </location>
</feature>
<name>A0A9I9EF54_CUCME</name>
<evidence type="ECO:0000313" key="2">
    <source>
        <dbReference type="EnsemblPlants" id="MELO3C032934.2.1"/>
    </source>
</evidence>
<proteinExistence type="predicted"/>